<feature type="compositionally biased region" description="Basic residues" evidence="1">
    <location>
        <begin position="66"/>
        <end position="79"/>
    </location>
</feature>
<feature type="compositionally biased region" description="Low complexity" evidence="1">
    <location>
        <begin position="361"/>
        <end position="382"/>
    </location>
</feature>
<sequence length="951" mass="104344">MDLKKEWMVLWKDPRSIQQKEADVRVVSTLPNQPSAFRLETSPRAAGTFSIQASFGRSTCQLIRNKSQRKQQHLKKPRSTKAPAPTTVSVNSTPVAHDGTPNADAEARLHADAASVPALRRHESDSSTDDSYSLSAVKLLANRFSSLSTTASDSDNEDDVSAVTNPTTIMTQPSVDAETTKVSFATDNMASELDRKPPAKPTTSPDPPAVPRKPLFNLFAQMEVPPPEATPVKSPAFLPTNISFEPPPMTPVPMPHTTKPVPDLLTQLNSAGYTVDPSQCQALMALLASFSKTTPAPTPTKAATAITPTQLFASPAATAPNACLTQTTIDHAPPTPNACHIQGTPGGLPSTPAVPTAIHQPTTPTDQPTSPLTQPLTPPSYTAAAHRGAQAPPPPKTFDDNYRPFLQMRSKSIPDPLQPNNAFEDPCDGPVARFQVVYTHFDGEDTSALEIDIRNIINVSIEHHRSRYGIITFQVHSVRFKNCQTIKRGTKEIEQSVFALTVSHAPTQDQADTGLFYAQAKEFFRQQCCFHTADHYEHFRGGFTLKSGKARDSPSTHPAATHLVIFVPACNSHVEKARGLFPGFLIGGAGNGPHETTPEANAHFLRALHSRIVPHLDQSNPFAKQLIPYDDFHDHFGVRPSYFEARDPSNGSSISTTVLFSCTSHEGYDHAVRQAISRAKSSEVPPMYGNVPLDPIPFPTGKHRYNLVLTQRNALATIRDSGQVSVFTSARLRIPPHLAEDFVSKTPRLLFFAYRFRQYDSEPSDHTLFFDCHYTNKKIKEETVHKHVPKEYYIGPPPEPAPPPEHTTQARKFPNQPLLPSFLRPKPAPSQPSAATKSPLTDPAPTKRPRMNSPVPSVAPMDHAPTPAPPGFPVQPSTATPPYPTTIPEAYANHPNLQLFFNPTYKSFVDEFYGISESQTAIAEYEMARLNVATHLKPHYEVFVRMLMNAI</sequence>
<organism evidence="2 3">
    <name type="scientific">Seminavis robusta</name>
    <dbReference type="NCBI Taxonomy" id="568900"/>
    <lineage>
        <taxon>Eukaryota</taxon>
        <taxon>Sar</taxon>
        <taxon>Stramenopiles</taxon>
        <taxon>Ochrophyta</taxon>
        <taxon>Bacillariophyta</taxon>
        <taxon>Bacillariophyceae</taxon>
        <taxon>Bacillariophycidae</taxon>
        <taxon>Naviculales</taxon>
        <taxon>Naviculaceae</taxon>
        <taxon>Seminavis</taxon>
    </lineage>
</organism>
<evidence type="ECO:0000313" key="3">
    <source>
        <dbReference type="Proteomes" id="UP001153069"/>
    </source>
</evidence>
<feature type="compositionally biased region" description="Pro residues" evidence="1">
    <location>
        <begin position="866"/>
        <end position="885"/>
    </location>
</feature>
<comment type="caution">
    <text evidence="2">The sequence shown here is derived from an EMBL/GenBank/DDBJ whole genome shotgun (WGS) entry which is preliminary data.</text>
</comment>
<feature type="compositionally biased region" description="Pro residues" evidence="1">
    <location>
        <begin position="795"/>
        <end position="805"/>
    </location>
</feature>
<feature type="region of interest" description="Disordered" evidence="1">
    <location>
        <begin position="356"/>
        <end position="397"/>
    </location>
</feature>
<feature type="region of interest" description="Disordered" evidence="1">
    <location>
        <begin position="66"/>
        <end position="102"/>
    </location>
</feature>
<feature type="region of interest" description="Disordered" evidence="1">
    <location>
        <begin position="188"/>
        <end position="211"/>
    </location>
</feature>
<feature type="region of interest" description="Disordered" evidence="1">
    <location>
        <begin position="790"/>
        <end position="889"/>
    </location>
</feature>
<gene>
    <name evidence="2" type="ORF">SEMRO_3893_G351750.1</name>
</gene>
<dbReference type="Proteomes" id="UP001153069">
    <property type="component" value="Unassembled WGS sequence"/>
</dbReference>
<dbReference type="AlphaFoldDB" id="A0A9N8F2Y0"/>
<feature type="non-terminal residue" evidence="2">
    <location>
        <position position="1"/>
    </location>
</feature>
<evidence type="ECO:0000256" key="1">
    <source>
        <dbReference type="SAM" id="MobiDB-lite"/>
    </source>
</evidence>
<accession>A0A9N8F2Y0</accession>
<name>A0A9N8F2Y0_9STRA</name>
<protein>
    <submittedName>
        <fullName evidence="2">Uncharacterized protein</fullName>
    </submittedName>
</protein>
<keyword evidence="3" id="KW-1185">Reference proteome</keyword>
<dbReference type="EMBL" id="CAICTM010003891">
    <property type="protein sequence ID" value="CAB9531722.1"/>
    <property type="molecule type" value="Genomic_DNA"/>
</dbReference>
<reference evidence="2" key="1">
    <citation type="submission" date="2020-06" db="EMBL/GenBank/DDBJ databases">
        <authorList>
            <consortium name="Plant Systems Biology data submission"/>
        </authorList>
    </citation>
    <scope>NUCLEOTIDE SEQUENCE</scope>
    <source>
        <strain evidence="2">D6</strain>
    </source>
</reference>
<proteinExistence type="predicted"/>
<evidence type="ECO:0000313" key="2">
    <source>
        <dbReference type="EMBL" id="CAB9531722.1"/>
    </source>
</evidence>